<comment type="cofactor">
    <cofactor evidence="6">
        <name>Zn(2+)</name>
        <dbReference type="ChEBI" id="CHEBI:29105"/>
    </cofactor>
    <text evidence="6">Binds 1 zinc ion.</text>
</comment>
<evidence type="ECO:0000256" key="5">
    <source>
        <dbReference type="ARBA" id="ARBA00023049"/>
    </source>
</evidence>
<sequence>MGKNKIEKKELKRDNVGQEYKWNLSDIYENYSAWEKDFEKVSELKKELAGFKGQFGNEGKLLEFFQKQEEMDKISYKLYRYPQLARDLNSSDKEAVEHLQKVQFLFAEISTELSWVNSELVDNRENIEKWIEKKEFDDYRFGLKNLFRLQKHILEEKESKLLSYYSSFFSAPRSIYSEVTVTDVEWPQVTLSSGEKVDVTPANYSKILSTNRNQEDRKTMFQTFYTIYEKKKNTIAAIYNSILQKGIASKKAYNYDSFLLSHLESDNIPEEIYLNLVNTVKNNTKPLQRYLKLRKKILGLEKYYNFDGSINLIEFDKEYEYDDAKEIVLNSVAPLGKDYVEKMKKAISEGWLDVFEAKGKRTGAYSAGVYGVHPYMLLNYNKTLDSVFTLAHELGHTLHTLYSDENQPFSMADYTIFVAEVASTFNERLLLDYMLENTNNPKERIALLEQEIGNIVGTFYFQALLADYEYQAHKLAEAGEPITAEVLSKIMEDLFDKYYGDIIEKDDLIYIFWARVPHFFNSPFYVYQYATCFASSAILYEKMINSSDENKKKQTLDKYIQLLSSGGNDFPMEQLKKAEVDLSKIETIEAVAKQFNLLLDKLEVEIGKL</sequence>
<keyword evidence="4 6" id="KW-0862">Zinc</keyword>
<dbReference type="AlphaFoldDB" id="A0A134AMV9"/>
<keyword evidence="5 6" id="KW-0482">Metalloprotease</keyword>
<dbReference type="GO" id="GO:0046872">
    <property type="term" value="F:metal ion binding"/>
    <property type="evidence" value="ECO:0007669"/>
    <property type="project" value="UniProtKB-UniRule"/>
</dbReference>
<dbReference type="OrthoDB" id="9766487at2"/>
<evidence type="ECO:0000259" key="8">
    <source>
        <dbReference type="Pfam" id="PF08439"/>
    </source>
</evidence>
<evidence type="ECO:0000256" key="3">
    <source>
        <dbReference type="ARBA" id="ARBA00022801"/>
    </source>
</evidence>
<name>A0A134AMV9_9FUSO</name>
<gene>
    <name evidence="9" type="ORF">HMPREF3180_00577</name>
</gene>
<keyword evidence="3 6" id="KW-0378">Hydrolase</keyword>
<dbReference type="RefSeq" id="WP_060917490.1">
    <property type="nucleotide sequence ID" value="NZ_KQ960028.1"/>
</dbReference>
<evidence type="ECO:0000256" key="6">
    <source>
        <dbReference type="RuleBase" id="RU368091"/>
    </source>
</evidence>
<keyword evidence="1 6" id="KW-0645">Protease</keyword>
<dbReference type="InterPro" id="IPR004438">
    <property type="entry name" value="Peptidase_M3B"/>
</dbReference>
<dbReference type="Gene3D" id="1.20.140.70">
    <property type="entry name" value="Oligopeptidase f, N-terminal domain"/>
    <property type="match status" value="1"/>
</dbReference>
<dbReference type="PANTHER" id="PTHR11804:SF84">
    <property type="entry name" value="SACCHAROLYSIN"/>
    <property type="match status" value="1"/>
</dbReference>
<dbReference type="EC" id="3.4.24.-" evidence="6"/>
<dbReference type="CDD" id="cd09608">
    <property type="entry name" value="M3B_PepF"/>
    <property type="match status" value="1"/>
</dbReference>
<dbReference type="PANTHER" id="PTHR11804">
    <property type="entry name" value="PROTEASE M3 THIMET OLIGOPEPTIDASE-RELATED"/>
    <property type="match status" value="1"/>
</dbReference>
<evidence type="ECO:0000313" key="10">
    <source>
        <dbReference type="Proteomes" id="UP000070483"/>
    </source>
</evidence>
<dbReference type="InterPro" id="IPR042088">
    <property type="entry name" value="OligoPept_F_C"/>
</dbReference>
<dbReference type="Proteomes" id="UP000070483">
    <property type="component" value="Unassembled WGS sequence"/>
</dbReference>
<dbReference type="EMBL" id="LSDD01000036">
    <property type="protein sequence ID" value="KXB69035.1"/>
    <property type="molecule type" value="Genomic_DNA"/>
</dbReference>
<dbReference type="Pfam" id="PF01432">
    <property type="entry name" value="Peptidase_M3"/>
    <property type="match status" value="1"/>
</dbReference>
<comment type="function">
    <text evidence="6">Has oligopeptidase activity and degrades a variety of small bioactive peptides.</text>
</comment>
<feature type="domain" description="Oligopeptidase F N-terminal" evidence="8">
    <location>
        <begin position="124"/>
        <end position="184"/>
    </location>
</feature>
<dbReference type="PATRIC" id="fig|157687.3.peg.576"/>
<dbReference type="GO" id="GO:0006518">
    <property type="term" value="P:peptide metabolic process"/>
    <property type="evidence" value="ECO:0007669"/>
    <property type="project" value="TreeGrafter"/>
</dbReference>
<dbReference type="SUPFAM" id="SSF55486">
    <property type="entry name" value="Metalloproteases ('zincins'), catalytic domain"/>
    <property type="match status" value="1"/>
</dbReference>
<dbReference type="STRING" id="157687.HMPREF3180_00577"/>
<proteinExistence type="inferred from homology"/>
<evidence type="ECO:0000259" key="7">
    <source>
        <dbReference type="Pfam" id="PF01432"/>
    </source>
</evidence>
<evidence type="ECO:0000313" key="9">
    <source>
        <dbReference type="EMBL" id="KXB69035.1"/>
    </source>
</evidence>
<dbReference type="Gene3D" id="1.10.287.830">
    <property type="entry name" value="putative peptidase helix hairpin domain like"/>
    <property type="match status" value="1"/>
</dbReference>
<dbReference type="NCBIfam" id="TIGR00181">
    <property type="entry name" value="pepF"/>
    <property type="match status" value="1"/>
</dbReference>
<dbReference type="GO" id="GO:0004222">
    <property type="term" value="F:metalloendopeptidase activity"/>
    <property type="evidence" value="ECO:0007669"/>
    <property type="project" value="UniProtKB-UniRule"/>
</dbReference>
<organism evidence="9 10">
    <name type="scientific">Leptotrichia wadei</name>
    <dbReference type="NCBI Taxonomy" id="157687"/>
    <lineage>
        <taxon>Bacteria</taxon>
        <taxon>Fusobacteriati</taxon>
        <taxon>Fusobacteriota</taxon>
        <taxon>Fusobacteriia</taxon>
        <taxon>Fusobacteriales</taxon>
        <taxon>Leptotrichiaceae</taxon>
        <taxon>Leptotrichia</taxon>
    </lineage>
</organism>
<evidence type="ECO:0000256" key="4">
    <source>
        <dbReference type="ARBA" id="ARBA00022833"/>
    </source>
</evidence>
<dbReference type="InterPro" id="IPR045090">
    <property type="entry name" value="Pept_M3A_M3B"/>
</dbReference>
<dbReference type="InterPro" id="IPR013647">
    <property type="entry name" value="OligopepF_N_dom"/>
</dbReference>
<dbReference type="InterPro" id="IPR001567">
    <property type="entry name" value="Pept_M3A_M3B_dom"/>
</dbReference>
<protein>
    <recommendedName>
        <fullName evidence="6">Oligopeptidase F</fullName>
        <ecNumber evidence="6">3.4.24.-</ecNumber>
    </recommendedName>
</protein>
<evidence type="ECO:0000256" key="1">
    <source>
        <dbReference type="ARBA" id="ARBA00022670"/>
    </source>
</evidence>
<reference evidence="10" key="1">
    <citation type="submission" date="2016-01" db="EMBL/GenBank/DDBJ databases">
        <authorList>
            <person name="Mitreva M."/>
            <person name="Pepin K.H."/>
            <person name="Mihindukulasuriya K.A."/>
            <person name="Fulton R."/>
            <person name="Fronick C."/>
            <person name="O'Laughlin M."/>
            <person name="Miner T."/>
            <person name="Herter B."/>
            <person name="Rosa B.A."/>
            <person name="Cordes M."/>
            <person name="Tomlinson C."/>
            <person name="Wollam A."/>
            <person name="Palsikar V.B."/>
            <person name="Mardis E.R."/>
            <person name="Wilson R.K."/>
        </authorList>
    </citation>
    <scope>NUCLEOTIDE SEQUENCE [LARGE SCALE GENOMIC DNA]</scope>
    <source>
        <strain evidence="10">KA00185</strain>
    </source>
</reference>
<comment type="similarity">
    <text evidence="6">Belongs to the peptidase M3B family.</text>
</comment>
<accession>A0A134AMV9</accession>
<feature type="domain" description="Peptidase M3A/M3B catalytic" evidence="7">
    <location>
        <begin position="208"/>
        <end position="589"/>
    </location>
</feature>
<dbReference type="Gene3D" id="1.10.1370.20">
    <property type="entry name" value="Oligoendopeptidase f, C-terminal domain"/>
    <property type="match status" value="1"/>
</dbReference>
<keyword evidence="10" id="KW-1185">Reference proteome</keyword>
<evidence type="ECO:0000256" key="2">
    <source>
        <dbReference type="ARBA" id="ARBA00022723"/>
    </source>
</evidence>
<dbReference type="Pfam" id="PF08439">
    <property type="entry name" value="Peptidase_M3_N"/>
    <property type="match status" value="1"/>
</dbReference>
<dbReference type="GO" id="GO:0006508">
    <property type="term" value="P:proteolysis"/>
    <property type="evidence" value="ECO:0007669"/>
    <property type="project" value="UniProtKB-KW"/>
</dbReference>
<comment type="caution">
    <text evidence="9">The sequence shown here is derived from an EMBL/GenBank/DDBJ whole genome shotgun (WGS) entry which is preliminary data.</text>
</comment>
<keyword evidence="2 6" id="KW-0479">Metal-binding</keyword>